<dbReference type="NCBIfam" id="NF011160">
    <property type="entry name" value="PRK14562.1-5"/>
    <property type="match status" value="1"/>
</dbReference>
<dbReference type="AlphaFoldDB" id="A0A0W0GJH0"/>
<name>A0A0W0GJH0_9CHLR</name>
<dbReference type="InterPro" id="IPR036081">
    <property type="entry name" value="Translin_sf"/>
</dbReference>
<dbReference type="GO" id="GO:0043565">
    <property type="term" value="F:sequence-specific DNA binding"/>
    <property type="evidence" value="ECO:0007669"/>
    <property type="project" value="InterPro"/>
</dbReference>
<dbReference type="CDD" id="cd14820">
    <property type="entry name" value="TRAX"/>
    <property type="match status" value="1"/>
</dbReference>
<proteinExistence type="predicted"/>
<reference evidence="1 2" key="1">
    <citation type="submission" date="2015-06" db="EMBL/GenBank/DDBJ databases">
        <title>Genome sequence of the organohalide-respiring Dehalogenimonas alkenigignens type strain (IP3-3T).</title>
        <authorList>
            <person name="Key T.A."/>
            <person name="Richmond D.P."/>
            <person name="Bowman K.S."/>
            <person name="Cho Y.-J."/>
            <person name="Chun J."/>
            <person name="da Costa M.S."/>
            <person name="Rainey F.A."/>
            <person name="Moe W.M."/>
        </authorList>
    </citation>
    <scope>NUCLEOTIDE SEQUENCE [LARGE SCALE GENOMIC DNA]</scope>
    <source>
        <strain evidence="1 2">IP3-3</strain>
    </source>
</reference>
<sequence length="219" mass="24468">MENLTRRLDDIAESIRASFREKDAAREKALPGCREAIRHCSESIRAIHRQEFDNAHDSLKKAKLLIDEAEITIDACEELSNTAFFRDAQKEYAEGSITLAIITGTEIPTPEDLKIDSAAYLNGMGEVTGELRRYLLDGLRRGDMSRAEGLLSVMDAIYEVLVTMDFPDAITGNLRRTTDMVRGILEKTRSDLTLSLQQKRLEEKLGAFQDSIGKNNTGG</sequence>
<dbReference type="Proteomes" id="UP000053947">
    <property type="component" value="Unassembled WGS sequence"/>
</dbReference>
<comment type="caution">
    <text evidence="1">The sequence shown here is derived from an EMBL/GenBank/DDBJ whole genome shotgun (WGS) entry which is preliminary data.</text>
</comment>
<dbReference type="RefSeq" id="WP_058439652.1">
    <property type="nucleotide sequence ID" value="NZ_KQ758903.1"/>
</dbReference>
<dbReference type="Gene3D" id="1.20.58.2140">
    <property type="match status" value="1"/>
</dbReference>
<dbReference type="OrthoDB" id="9794476at2"/>
<dbReference type="STRING" id="1217799.DEALK_15560"/>
<evidence type="ECO:0000313" key="1">
    <source>
        <dbReference type="EMBL" id="KTB48709.1"/>
    </source>
</evidence>
<accession>A0A0W0GJH0</accession>
<keyword evidence="2" id="KW-1185">Reference proteome</keyword>
<organism evidence="1 2">
    <name type="scientific">Dehalogenimonas alkenigignens</name>
    <dbReference type="NCBI Taxonomy" id="1217799"/>
    <lineage>
        <taxon>Bacteria</taxon>
        <taxon>Bacillati</taxon>
        <taxon>Chloroflexota</taxon>
        <taxon>Dehalococcoidia</taxon>
        <taxon>Dehalococcoidales</taxon>
        <taxon>Dehalococcoidaceae</taxon>
        <taxon>Dehalogenimonas</taxon>
    </lineage>
</organism>
<dbReference type="EMBL" id="LFDV01000002">
    <property type="protein sequence ID" value="KTB48709.1"/>
    <property type="molecule type" value="Genomic_DNA"/>
</dbReference>
<dbReference type="SUPFAM" id="SSF74784">
    <property type="entry name" value="Translin"/>
    <property type="match status" value="1"/>
</dbReference>
<protein>
    <submittedName>
        <fullName evidence="1">Putative RNA-binding protein of the translin family</fullName>
    </submittedName>
</protein>
<gene>
    <name evidence="1" type="ORF">DEALK_15560</name>
</gene>
<evidence type="ECO:0000313" key="2">
    <source>
        <dbReference type="Proteomes" id="UP000053947"/>
    </source>
</evidence>
<dbReference type="PATRIC" id="fig|1217799.6.peg.1605"/>